<dbReference type="EMBL" id="JABBVZ010000220">
    <property type="protein sequence ID" value="NMP25079.1"/>
    <property type="molecule type" value="Genomic_DNA"/>
</dbReference>
<dbReference type="InterPro" id="IPR013325">
    <property type="entry name" value="RNA_pol_sigma_r2"/>
</dbReference>
<dbReference type="InterPro" id="IPR050239">
    <property type="entry name" value="Sigma-70_RNA_pol_init_factors"/>
</dbReference>
<evidence type="ECO:0000259" key="2">
    <source>
        <dbReference type="Pfam" id="PF04539"/>
    </source>
</evidence>
<evidence type="ECO:0000313" key="4">
    <source>
        <dbReference type="EMBL" id="NMP25079.1"/>
    </source>
</evidence>
<dbReference type="Gene3D" id="1.20.120.1810">
    <property type="match status" value="1"/>
</dbReference>
<dbReference type="InterPro" id="IPR009042">
    <property type="entry name" value="RNA_pol_sigma70_r1_2"/>
</dbReference>
<feature type="domain" description="RNA polymerase sigma-70 region 1.2" evidence="1">
    <location>
        <begin position="26"/>
        <end position="57"/>
    </location>
</feature>
<dbReference type="RefSeq" id="WP_275107405.1">
    <property type="nucleotide sequence ID" value="NZ_JABBVZ010000220.1"/>
</dbReference>
<reference evidence="4 5" key="1">
    <citation type="submission" date="2020-04" db="EMBL/GenBank/DDBJ databases">
        <authorList>
            <person name="Zhang R."/>
            <person name="Schippers A."/>
        </authorList>
    </citation>
    <scope>NUCLEOTIDE SEQUENCE [LARGE SCALE GENOMIC DNA]</scope>
    <source>
        <strain evidence="4 5">DSM 109850</strain>
    </source>
</reference>
<accession>A0A7Y0L857</accession>
<dbReference type="GO" id="GO:0003677">
    <property type="term" value="F:DNA binding"/>
    <property type="evidence" value="ECO:0007669"/>
    <property type="project" value="InterPro"/>
</dbReference>
<evidence type="ECO:0000259" key="1">
    <source>
        <dbReference type="Pfam" id="PF00140"/>
    </source>
</evidence>
<evidence type="ECO:0008006" key="6">
    <source>
        <dbReference type="Google" id="ProtNLM"/>
    </source>
</evidence>
<dbReference type="PANTHER" id="PTHR30603">
    <property type="entry name" value="RNA POLYMERASE SIGMA FACTOR RPO"/>
    <property type="match status" value="1"/>
</dbReference>
<evidence type="ECO:0000313" key="5">
    <source>
        <dbReference type="Proteomes" id="UP000533476"/>
    </source>
</evidence>
<protein>
    <recommendedName>
        <fullName evidence="6">RNA polymerase sigma-70 region 2 domain-containing protein</fullName>
    </recommendedName>
</protein>
<gene>
    <name evidence="4" type="ORF">HIJ39_22520</name>
</gene>
<dbReference type="GO" id="GO:0016987">
    <property type="term" value="F:sigma factor activity"/>
    <property type="evidence" value="ECO:0007669"/>
    <property type="project" value="InterPro"/>
</dbReference>
<keyword evidence="5" id="KW-1185">Reference proteome</keyword>
<dbReference type="Pfam" id="PF04542">
    <property type="entry name" value="Sigma70_r2"/>
    <property type="match status" value="1"/>
</dbReference>
<dbReference type="Proteomes" id="UP000533476">
    <property type="component" value="Unassembled WGS sequence"/>
</dbReference>
<dbReference type="InterPro" id="IPR007624">
    <property type="entry name" value="RNA_pol_sigma70_r3"/>
</dbReference>
<name>A0A7Y0L857_9FIRM</name>
<sequence>MATVPEALPVVAERWDLPDVLLVPMDSLDAYFSRVYQIPLLTREEEAELGTAVRAGNRDAALRLAVHNLRYAAYLARKWEGRSPGEPVWSLGDAVQAANIGLWTAVYRYDPSLARFTTYAHWWIRQSWDRARNTFLWQVRLPAHAVREWHAYQQAVEAWTRSRHRKPKPEELAELLGWPLRRVGFWQQWAETTQRPASLDALVLDEDTPLGDLVAGSADDAVWSRLQHRAQQEAV</sequence>
<feature type="domain" description="RNA polymerase sigma-70 region 3" evidence="2">
    <location>
        <begin position="152"/>
        <end position="218"/>
    </location>
</feature>
<dbReference type="Pfam" id="PF00140">
    <property type="entry name" value="Sigma70_r1_2"/>
    <property type="match status" value="1"/>
</dbReference>
<feature type="domain" description="RNA polymerase sigma-70 region 2" evidence="3">
    <location>
        <begin position="67"/>
        <end position="128"/>
    </location>
</feature>
<feature type="non-terminal residue" evidence="4">
    <location>
        <position position="235"/>
    </location>
</feature>
<dbReference type="InterPro" id="IPR036388">
    <property type="entry name" value="WH-like_DNA-bd_sf"/>
</dbReference>
<dbReference type="Gene3D" id="1.10.10.10">
    <property type="entry name" value="Winged helix-like DNA-binding domain superfamily/Winged helix DNA-binding domain"/>
    <property type="match status" value="1"/>
</dbReference>
<dbReference type="InterPro" id="IPR007627">
    <property type="entry name" value="RNA_pol_sigma70_r2"/>
</dbReference>
<evidence type="ECO:0000259" key="3">
    <source>
        <dbReference type="Pfam" id="PF04542"/>
    </source>
</evidence>
<comment type="caution">
    <text evidence="4">The sequence shown here is derived from an EMBL/GenBank/DDBJ whole genome shotgun (WGS) entry which is preliminary data.</text>
</comment>
<proteinExistence type="predicted"/>
<dbReference type="Pfam" id="PF04539">
    <property type="entry name" value="Sigma70_r3"/>
    <property type="match status" value="1"/>
</dbReference>
<organism evidence="4 5">
    <name type="scientific">Sulfobacillus harzensis</name>
    <dbReference type="NCBI Taxonomy" id="2729629"/>
    <lineage>
        <taxon>Bacteria</taxon>
        <taxon>Bacillati</taxon>
        <taxon>Bacillota</taxon>
        <taxon>Clostridia</taxon>
        <taxon>Eubacteriales</taxon>
        <taxon>Clostridiales Family XVII. Incertae Sedis</taxon>
        <taxon>Sulfobacillus</taxon>
    </lineage>
</organism>
<dbReference type="GO" id="GO:0006352">
    <property type="term" value="P:DNA-templated transcription initiation"/>
    <property type="evidence" value="ECO:0007669"/>
    <property type="project" value="InterPro"/>
</dbReference>
<dbReference type="InterPro" id="IPR013324">
    <property type="entry name" value="RNA_pol_sigma_r3/r4-like"/>
</dbReference>
<dbReference type="AlphaFoldDB" id="A0A7Y0L857"/>
<dbReference type="SUPFAM" id="SSF88946">
    <property type="entry name" value="Sigma2 domain of RNA polymerase sigma factors"/>
    <property type="match status" value="1"/>
</dbReference>
<dbReference type="SUPFAM" id="SSF88659">
    <property type="entry name" value="Sigma3 and sigma4 domains of RNA polymerase sigma factors"/>
    <property type="match status" value="1"/>
</dbReference>
<dbReference type="PANTHER" id="PTHR30603:SF47">
    <property type="entry name" value="RNA POLYMERASE SIGMA FACTOR SIGD, CHLOROPLASTIC"/>
    <property type="match status" value="1"/>
</dbReference>